<keyword evidence="4" id="KW-0378">Hydrolase</keyword>
<evidence type="ECO:0000256" key="5">
    <source>
        <dbReference type="ARBA" id="ARBA00022839"/>
    </source>
</evidence>
<dbReference type="InterPro" id="IPR003761">
    <property type="entry name" value="Exonuc_VII_S"/>
</dbReference>
<keyword evidence="3" id="KW-0540">Nuclease</keyword>
<evidence type="ECO:0000256" key="2">
    <source>
        <dbReference type="ARBA" id="ARBA00022490"/>
    </source>
</evidence>
<dbReference type="EMBL" id="AP019799">
    <property type="protein sequence ID" value="BBL90668.1"/>
    <property type="molecule type" value="Genomic_DNA"/>
</dbReference>
<dbReference type="Gene3D" id="1.10.287.1040">
    <property type="entry name" value="Exonuclease VII, small subunit"/>
    <property type="match status" value="1"/>
</dbReference>
<dbReference type="Proteomes" id="UP000315115">
    <property type="component" value="Chromosome 2"/>
</dbReference>
<dbReference type="GO" id="GO:0006308">
    <property type="term" value="P:DNA catabolic process"/>
    <property type="evidence" value="ECO:0007669"/>
    <property type="project" value="InterPro"/>
</dbReference>
<proteinExistence type="inferred from homology"/>
<keyword evidence="2" id="KW-0963">Cytoplasm</keyword>
<gene>
    <name evidence="6" type="ORF">VroAM7_33210</name>
</gene>
<evidence type="ECO:0000256" key="4">
    <source>
        <dbReference type="ARBA" id="ARBA00022801"/>
    </source>
</evidence>
<dbReference type="SUPFAM" id="SSF116842">
    <property type="entry name" value="XseB-like"/>
    <property type="match status" value="1"/>
</dbReference>
<evidence type="ECO:0000313" key="6">
    <source>
        <dbReference type="EMBL" id="BBL90668.1"/>
    </source>
</evidence>
<name>A0A510IC11_9VIBR</name>
<dbReference type="RefSeq" id="WP_143693476.1">
    <property type="nucleotide sequence ID" value="NZ_AP019799.1"/>
</dbReference>
<dbReference type="GO" id="GO:0009318">
    <property type="term" value="C:exodeoxyribonuclease VII complex"/>
    <property type="evidence" value="ECO:0007669"/>
    <property type="project" value="InterPro"/>
</dbReference>
<protein>
    <submittedName>
        <fullName evidence="6">Uncharacterized protein</fullName>
    </submittedName>
</protein>
<dbReference type="GO" id="GO:0008855">
    <property type="term" value="F:exodeoxyribonuclease VII activity"/>
    <property type="evidence" value="ECO:0007669"/>
    <property type="project" value="InterPro"/>
</dbReference>
<keyword evidence="5" id="KW-0269">Exonuclease</keyword>
<dbReference type="NCBIfam" id="NF045605">
    <property type="entry name" value="xseB_Acin_var"/>
    <property type="match status" value="1"/>
</dbReference>
<reference evidence="7" key="1">
    <citation type="submission" date="2019-07" db="EMBL/GenBank/DDBJ databases">
        <title>Complete Genome Sequences of Vibrion rotiferianus strain AM7.</title>
        <authorList>
            <person name="Miyazaki K."/>
            <person name="Wiseschart A."/>
            <person name="Pootanakit K."/>
            <person name="Ishimori K."/>
            <person name="Kitahara K."/>
        </authorList>
    </citation>
    <scope>NUCLEOTIDE SEQUENCE [LARGE SCALE GENOMIC DNA]</scope>
    <source>
        <strain evidence="7">AM7</strain>
    </source>
</reference>
<dbReference type="AlphaFoldDB" id="A0A510IC11"/>
<evidence type="ECO:0000256" key="3">
    <source>
        <dbReference type="ARBA" id="ARBA00022722"/>
    </source>
</evidence>
<dbReference type="Pfam" id="PF02609">
    <property type="entry name" value="Exonuc_VII_S"/>
    <property type="match status" value="1"/>
</dbReference>
<sequence length="69" mass="7906">MNQQTSSYMDNYSKLKAAAEELSQQNVPDVDRIIPLVKQGTEAYQHCMSRIQEVEKMLQEIEQKASSSQ</sequence>
<accession>A0A510IC11</accession>
<evidence type="ECO:0000256" key="1">
    <source>
        <dbReference type="ARBA" id="ARBA00009998"/>
    </source>
</evidence>
<evidence type="ECO:0000313" key="7">
    <source>
        <dbReference type="Proteomes" id="UP000315115"/>
    </source>
</evidence>
<dbReference type="InterPro" id="IPR037004">
    <property type="entry name" value="Exonuc_VII_ssu_sf"/>
</dbReference>
<organism evidence="6 7">
    <name type="scientific">Vibrio rotiferianus</name>
    <dbReference type="NCBI Taxonomy" id="190895"/>
    <lineage>
        <taxon>Bacteria</taxon>
        <taxon>Pseudomonadati</taxon>
        <taxon>Pseudomonadota</taxon>
        <taxon>Gammaproteobacteria</taxon>
        <taxon>Vibrionales</taxon>
        <taxon>Vibrionaceae</taxon>
        <taxon>Vibrio</taxon>
    </lineage>
</organism>
<comment type="similarity">
    <text evidence="1">Belongs to the XseB family.</text>
</comment>